<dbReference type="PRINTS" id="PR00069">
    <property type="entry name" value="ALDKETRDTASE"/>
</dbReference>
<evidence type="ECO:0000256" key="2">
    <source>
        <dbReference type="ARBA" id="ARBA00022857"/>
    </source>
</evidence>
<dbReference type="AlphaFoldDB" id="A0A5B8RK79"/>
<dbReference type="EMBL" id="MN079225">
    <property type="protein sequence ID" value="QEA07287.1"/>
    <property type="molecule type" value="Genomic_DNA"/>
</dbReference>
<proteinExistence type="inferred from homology"/>
<protein>
    <submittedName>
        <fullName evidence="5">Glyoxal reductase</fullName>
        <ecNumber evidence="5">1.1.1.-</ecNumber>
    </submittedName>
</protein>
<dbReference type="InterPro" id="IPR023210">
    <property type="entry name" value="NADP_OxRdtase_dom"/>
</dbReference>
<reference evidence="5" key="1">
    <citation type="submission" date="2019-06" db="EMBL/GenBank/DDBJ databases">
        <authorList>
            <person name="Murdoch R.W."/>
            <person name="Fathepure B."/>
        </authorList>
    </citation>
    <scope>NUCLEOTIDE SEQUENCE</scope>
</reference>
<dbReference type="SUPFAM" id="SSF51430">
    <property type="entry name" value="NAD(P)-linked oxidoreductase"/>
    <property type="match status" value="1"/>
</dbReference>
<organism evidence="5">
    <name type="scientific">uncultured organism</name>
    <dbReference type="NCBI Taxonomy" id="155900"/>
    <lineage>
        <taxon>unclassified sequences</taxon>
        <taxon>environmental samples</taxon>
    </lineage>
</organism>
<dbReference type="EC" id="1.1.1.-" evidence="5"/>
<dbReference type="Pfam" id="PF00248">
    <property type="entry name" value="Aldo_ket_red"/>
    <property type="match status" value="1"/>
</dbReference>
<dbReference type="PANTHER" id="PTHR43827">
    <property type="entry name" value="2,5-DIKETO-D-GLUCONIC ACID REDUCTASE"/>
    <property type="match status" value="1"/>
</dbReference>
<gene>
    <name evidence="5" type="primary">yvgN_2</name>
    <name evidence="5" type="ORF">KBTEX_03636</name>
</gene>
<dbReference type="PANTHER" id="PTHR43827:SF3">
    <property type="entry name" value="NADP-DEPENDENT OXIDOREDUCTASE DOMAIN-CONTAINING PROTEIN"/>
    <property type="match status" value="1"/>
</dbReference>
<name>A0A5B8RK79_9ZZZZ</name>
<keyword evidence="3 5" id="KW-0560">Oxidoreductase</keyword>
<feature type="domain" description="NADP-dependent oxidoreductase" evidence="4">
    <location>
        <begin position="2"/>
        <end position="129"/>
    </location>
</feature>
<evidence type="ECO:0000256" key="1">
    <source>
        <dbReference type="ARBA" id="ARBA00007905"/>
    </source>
</evidence>
<dbReference type="Gene3D" id="3.20.20.100">
    <property type="entry name" value="NADP-dependent oxidoreductase domain"/>
    <property type="match status" value="1"/>
</dbReference>
<dbReference type="InterPro" id="IPR020471">
    <property type="entry name" value="AKR"/>
</dbReference>
<comment type="similarity">
    <text evidence="1">Belongs to the aldo/keto reductase family.</text>
</comment>
<evidence type="ECO:0000313" key="5">
    <source>
        <dbReference type="EMBL" id="QEA07287.1"/>
    </source>
</evidence>
<dbReference type="GO" id="GO:1990002">
    <property type="term" value="F:methylglyoxal reductase (NADPH) (acetol producing) activity"/>
    <property type="evidence" value="ECO:0007669"/>
    <property type="project" value="TreeGrafter"/>
</dbReference>
<evidence type="ECO:0000256" key="3">
    <source>
        <dbReference type="ARBA" id="ARBA00023002"/>
    </source>
</evidence>
<keyword evidence="2" id="KW-0521">NADP</keyword>
<evidence type="ECO:0000259" key="4">
    <source>
        <dbReference type="Pfam" id="PF00248"/>
    </source>
</evidence>
<dbReference type="InterPro" id="IPR036812">
    <property type="entry name" value="NAD(P)_OxRdtase_dom_sf"/>
</dbReference>
<sequence>MARHIGVSNFPVALVREAEGLSRAPLVTDQVEYHPHLSQAPLLEALRERGMALTAYCPLGQGGVLNDGTIAAIARDHDCTPAQVILRWHYQQPGVVAIPRSRRPEHVRANFDILGFSLSDEEMRRISGLARADGRVVNPAGLAPEWDNAG</sequence>
<accession>A0A5B8RK79</accession>